<dbReference type="AlphaFoldDB" id="A0A0C9SRJ1"/>
<accession>A0A0C9SRJ1</accession>
<keyword evidence="3" id="KW-1185">Reference proteome</keyword>
<name>A0A0C9SRJ1_PLICR</name>
<reference evidence="2 3" key="1">
    <citation type="submission" date="2014-06" db="EMBL/GenBank/DDBJ databases">
        <title>Evolutionary Origins and Diversification of the Mycorrhizal Mutualists.</title>
        <authorList>
            <consortium name="DOE Joint Genome Institute"/>
            <consortium name="Mycorrhizal Genomics Consortium"/>
            <person name="Kohler A."/>
            <person name="Kuo A."/>
            <person name="Nagy L.G."/>
            <person name="Floudas D."/>
            <person name="Copeland A."/>
            <person name="Barry K.W."/>
            <person name="Cichocki N."/>
            <person name="Veneault-Fourrey C."/>
            <person name="LaButti K."/>
            <person name="Lindquist E.A."/>
            <person name="Lipzen A."/>
            <person name="Lundell T."/>
            <person name="Morin E."/>
            <person name="Murat C."/>
            <person name="Riley R."/>
            <person name="Ohm R."/>
            <person name="Sun H."/>
            <person name="Tunlid A."/>
            <person name="Henrissat B."/>
            <person name="Grigoriev I.V."/>
            <person name="Hibbett D.S."/>
            <person name="Martin F."/>
        </authorList>
    </citation>
    <scope>NUCLEOTIDE SEQUENCE [LARGE SCALE GENOMIC DNA]</scope>
    <source>
        <strain evidence="2 3">FD-325 SS-3</strain>
    </source>
</reference>
<evidence type="ECO:0000313" key="2">
    <source>
        <dbReference type="EMBL" id="KII84707.1"/>
    </source>
</evidence>
<feature type="region of interest" description="Disordered" evidence="1">
    <location>
        <begin position="19"/>
        <end position="99"/>
    </location>
</feature>
<protein>
    <submittedName>
        <fullName evidence="2">Uncharacterized protein</fullName>
    </submittedName>
</protein>
<sequence length="99" mass="10402">MPLLVFSISDLTHDDLAVSLPPHSHSTASAPQRPRAFAPAYGDDERDVTQKGAEGAEQRGTVPTHVNTRARPAPSAYPIPAPLPAPVAPAPAPVLVQRL</sequence>
<dbReference type="HOGENOM" id="CLU_2321338_0_0_1"/>
<proteinExistence type="predicted"/>
<feature type="compositionally biased region" description="Pro residues" evidence="1">
    <location>
        <begin position="75"/>
        <end position="92"/>
    </location>
</feature>
<gene>
    <name evidence="2" type="ORF">PLICRDRAFT_179053</name>
</gene>
<organism evidence="2 3">
    <name type="scientific">Plicaturopsis crispa FD-325 SS-3</name>
    <dbReference type="NCBI Taxonomy" id="944288"/>
    <lineage>
        <taxon>Eukaryota</taxon>
        <taxon>Fungi</taxon>
        <taxon>Dikarya</taxon>
        <taxon>Basidiomycota</taxon>
        <taxon>Agaricomycotina</taxon>
        <taxon>Agaricomycetes</taxon>
        <taxon>Agaricomycetidae</taxon>
        <taxon>Amylocorticiales</taxon>
        <taxon>Amylocorticiaceae</taxon>
        <taxon>Plicatura</taxon>
        <taxon>Plicaturopsis crispa</taxon>
    </lineage>
</organism>
<dbReference type="Proteomes" id="UP000053263">
    <property type="component" value="Unassembled WGS sequence"/>
</dbReference>
<evidence type="ECO:0000256" key="1">
    <source>
        <dbReference type="SAM" id="MobiDB-lite"/>
    </source>
</evidence>
<dbReference type="EMBL" id="KN832569">
    <property type="protein sequence ID" value="KII84707.1"/>
    <property type="molecule type" value="Genomic_DNA"/>
</dbReference>
<evidence type="ECO:0000313" key="3">
    <source>
        <dbReference type="Proteomes" id="UP000053263"/>
    </source>
</evidence>